<evidence type="ECO:0000313" key="3">
    <source>
        <dbReference type="EMBL" id="OIT06843.1"/>
    </source>
</evidence>
<feature type="compositionally biased region" description="Polar residues" evidence="2">
    <location>
        <begin position="11"/>
        <end position="23"/>
    </location>
</feature>
<feature type="region of interest" description="Disordered" evidence="2">
    <location>
        <begin position="63"/>
        <end position="86"/>
    </location>
</feature>
<accession>A0A1J6J7L1</accession>
<dbReference type="EMBL" id="MJEQ01037184">
    <property type="protein sequence ID" value="OIT06843.1"/>
    <property type="molecule type" value="Genomic_DNA"/>
</dbReference>
<evidence type="ECO:0000313" key="4">
    <source>
        <dbReference type="Proteomes" id="UP000187609"/>
    </source>
</evidence>
<dbReference type="Proteomes" id="UP000187609">
    <property type="component" value="Unassembled WGS sequence"/>
</dbReference>
<sequence>MGRGRSKRVIQITNSSKEPSTLTKVDGKEQSRGIEDMQNLQNAMEQLQRSNVIWPPLHGAISARSPSIDKGGHSQTLKAPAKSPNAERIEVEKEVQRNETQRMEVMKQNIEQEVQIHKNLDEEQ</sequence>
<evidence type="ECO:0000256" key="2">
    <source>
        <dbReference type="SAM" id="MobiDB-lite"/>
    </source>
</evidence>
<organism evidence="3 4">
    <name type="scientific">Nicotiana attenuata</name>
    <name type="common">Coyote tobacco</name>
    <dbReference type="NCBI Taxonomy" id="49451"/>
    <lineage>
        <taxon>Eukaryota</taxon>
        <taxon>Viridiplantae</taxon>
        <taxon>Streptophyta</taxon>
        <taxon>Embryophyta</taxon>
        <taxon>Tracheophyta</taxon>
        <taxon>Spermatophyta</taxon>
        <taxon>Magnoliopsida</taxon>
        <taxon>eudicotyledons</taxon>
        <taxon>Gunneridae</taxon>
        <taxon>Pentapetalae</taxon>
        <taxon>asterids</taxon>
        <taxon>lamiids</taxon>
        <taxon>Solanales</taxon>
        <taxon>Solanaceae</taxon>
        <taxon>Nicotianoideae</taxon>
        <taxon>Nicotianeae</taxon>
        <taxon>Nicotiana</taxon>
    </lineage>
</organism>
<comment type="caution">
    <text evidence="3">The sequence shown here is derived from an EMBL/GenBank/DDBJ whole genome shotgun (WGS) entry which is preliminary data.</text>
</comment>
<keyword evidence="4" id="KW-1185">Reference proteome</keyword>
<protein>
    <submittedName>
        <fullName evidence="3">Uncharacterized protein</fullName>
    </submittedName>
</protein>
<dbReference type="AlphaFoldDB" id="A0A1J6J7L1"/>
<dbReference type="Gramene" id="OIT06843">
    <property type="protein sequence ID" value="OIT06843"/>
    <property type="gene ID" value="A4A49_25697"/>
</dbReference>
<feature type="region of interest" description="Disordered" evidence="2">
    <location>
        <begin position="1"/>
        <end position="31"/>
    </location>
</feature>
<dbReference type="SMR" id="A0A1J6J7L1"/>
<evidence type="ECO:0000256" key="1">
    <source>
        <dbReference type="SAM" id="Coils"/>
    </source>
</evidence>
<gene>
    <name evidence="3" type="ORF">A4A49_25697</name>
</gene>
<name>A0A1J6J7L1_NICAT</name>
<reference evidence="3" key="1">
    <citation type="submission" date="2016-11" db="EMBL/GenBank/DDBJ databases">
        <title>The genome of Nicotiana attenuata.</title>
        <authorList>
            <person name="Xu S."/>
            <person name="Brockmoeller T."/>
            <person name="Gaquerel E."/>
            <person name="Navarro A."/>
            <person name="Kuhl H."/>
            <person name="Gase K."/>
            <person name="Ling Z."/>
            <person name="Zhou W."/>
            <person name="Kreitzer C."/>
            <person name="Stanke M."/>
            <person name="Tang H."/>
            <person name="Lyons E."/>
            <person name="Pandey P."/>
            <person name="Pandey S.P."/>
            <person name="Timmermann B."/>
            <person name="Baldwin I.T."/>
        </authorList>
    </citation>
    <scope>NUCLEOTIDE SEQUENCE [LARGE SCALE GENOMIC DNA]</scope>
    <source>
        <strain evidence="3">UT</strain>
    </source>
</reference>
<keyword evidence="1" id="KW-0175">Coiled coil</keyword>
<feature type="coiled-coil region" evidence="1">
    <location>
        <begin position="93"/>
        <end position="123"/>
    </location>
</feature>
<proteinExistence type="predicted"/>